<comment type="caution">
    <text evidence="3">The sequence shown here is derived from an EMBL/GenBank/DDBJ whole genome shotgun (WGS) entry which is preliminary data.</text>
</comment>
<proteinExistence type="predicted"/>
<dbReference type="PANTHER" id="PTHR14305:SF0">
    <property type="entry name" value="E3 UBIQUITIN-PROTEIN LIGASE CCNB1IP1"/>
    <property type="match status" value="1"/>
</dbReference>
<keyword evidence="1" id="KW-0862">Zinc</keyword>
<feature type="domain" description="RING-type" evidence="2">
    <location>
        <begin position="12"/>
        <end position="54"/>
    </location>
</feature>
<dbReference type="GeneID" id="85448751"/>
<keyword evidence="4" id="KW-1185">Reference proteome</keyword>
<name>A0AAD8V8G9_9PEZI</name>
<dbReference type="GO" id="GO:0000795">
    <property type="term" value="C:synaptonemal complex"/>
    <property type="evidence" value="ECO:0007669"/>
    <property type="project" value="InterPro"/>
</dbReference>
<dbReference type="RefSeq" id="XP_060417154.1">
    <property type="nucleotide sequence ID" value="XM_060564511.1"/>
</dbReference>
<organism evidence="3 4">
    <name type="scientific">Colletotrichum navitas</name>
    <dbReference type="NCBI Taxonomy" id="681940"/>
    <lineage>
        <taxon>Eukaryota</taxon>
        <taxon>Fungi</taxon>
        <taxon>Dikarya</taxon>
        <taxon>Ascomycota</taxon>
        <taxon>Pezizomycotina</taxon>
        <taxon>Sordariomycetes</taxon>
        <taxon>Hypocreomycetidae</taxon>
        <taxon>Glomerellales</taxon>
        <taxon>Glomerellaceae</taxon>
        <taxon>Colletotrichum</taxon>
        <taxon>Colletotrichum graminicola species complex</taxon>
    </lineage>
</organism>
<dbReference type="SUPFAM" id="SSF57850">
    <property type="entry name" value="RING/U-box"/>
    <property type="match status" value="1"/>
</dbReference>
<dbReference type="Proteomes" id="UP001230504">
    <property type="component" value="Unassembled WGS sequence"/>
</dbReference>
<evidence type="ECO:0000256" key="1">
    <source>
        <dbReference type="PROSITE-ProRule" id="PRU00175"/>
    </source>
</evidence>
<dbReference type="PANTHER" id="PTHR14305">
    <property type="entry name" value="E3 UBIQUITIN-PROTEIN LIGASE CCNB1IP1"/>
    <property type="match status" value="1"/>
</dbReference>
<sequence>MEHTLKCNVLKCRKELSDQALVTTCSHIFCTECSNNHGLTGQVQERHRTCPACRSQIINPDDAVVTHLNLSEDYKTTILSGLSPNVIMECAGRALSFWAYQTTQEIVYQRYLEKTLTEKLKSLDMRFQRNVDDANTEIIMLANIPAALSDNCDNERRKHEELAYAYQEKSRKLTQIQELYDRVKRKADLGQMEAAAIDAIESSLRYGTYAPDSDLPGPTTRLNIYEPQREPVNHDPFHSIGQ</sequence>
<protein>
    <submittedName>
        <fullName evidence="3">E3 ubiquitin-protein ligase CCNB1IP1</fullName>
    </submittedName>
</protein>
<feature type="non-terminal residue" evidence="3">
    <location>
        <position position="1"/>
    </location>
</feature>
<dbReference type="Gene3D" id="3.30.40.10">
    <property type="entry name" value="Zinc/RING finger domain, C3HC4 (zinc finger)"/>
    <property type="match status" value="1"/>
</dbReference>
<gene>
    <name evidence="3" type="ORF">LY79DRAFT_678807</name>
</gene>
<evidence type="ECO:0000313" key="3">
    <source>
        <dbReference type="EMBL" id="KAK1596268.1"/>
    </source>
</evidence>
<keyword evidence="1" id="KW-0479">Metal-binding</keyword>
<dbReference type="GO" id="GO:0007131">
    <property type="term" value="P:reciprocal meiotic recombination"/>
    <property type="evidence" value="ECO:0007669"/>
    <property type="project" value="InterPro"/>
</dbReference>
<dbReference type="InterPro" id="IPR001841">
    <property type="entry name" value="Znf_RING"/>
</dbReference>
<dbReference type="Pfam" id="PF14634">
    <property type="entry name" value="zf-RING_5"/>
    <property type="match status" value="1"/>
</dbReference>
<dbReference type="InterPro" id="IPR042448">
    <property type="entry name" value="CCNB1IP1"/>
</dbReference>
<dbReference type="GO" id="GO:0008270">
    <property type="term" value="F:zinc ion binding"/>
    <property type="evidence" value="ECO:0007669"/>
    <property type="project" value="UniProtKB-KW"/>
</dbReference>
<accession>A0AAD8V8G9</accession>
<dbReference type="GO" id="GO:0061630">
    <property type="term" value="F:ubiquitin protein ligase activity"/>
    <property type="evidence" value="ECO:0007669"/>
    <property type="project" value="InterPro"/>
</dbReference>
<dbReference type="InterPro" id="IPR013083">
    <property type="entry name" value="Znf_RING/FYVE/PHD"/>
</dbReference>
<reference evidence="3" key="1">
    <citation type="submission" date="2021-06" db="EMBL/GenBank/DDBJ databases">
        <title>Comparative genomics, transcriptomics and evolutionary studies reveal genomic signatures of adaptation to plant cell wall in hemibiotrophic fungi.</title>
        <authorList>
            <consortium name="DOE Joint Genome Institute"/>
            <person name="Baroncelli R."/>
            <person name="Diaz J.F."/>
            <person name="Benocci T."/>
            <person name="Peng M."/>
            <person name="Battaglia E."/>
            <person name="Haridas S."/>
            <person name="Andreopoulos W."/>
            <person name="Labutti K."/>
            <person name="Pangilinan J."/>
            <person name="Floch G.L."/>
            <person name="Makela M.R."/>
            <person name="Henrissat B."/>
            <person name="Grigoriev I.V."/>
            <person name="Crouch J.A."/>
            <person name="De Vries R.P."/>
            <person name="Sukno S.A."/>
            <person name="Thon M.R."/>
        </authorList>
    </citation>
    <scope>NUCLEOTIDE SEQUENCE</scope>
    <source>
        <strain evidence="3">CBS 125086</strain>
    </source>
</reference>
<dbReference type="PROSITE" id="PS50089">
    <property type="entry name" value="ZF_RING_2"/>
    <property type="match status" value="1"/>
</dbReference>
<evidence type="ECO:0000259" key="2">
    <source>
        <dbReference type="PROSITE" id="PS50089"/>
    </source>
</evidence>
<dbReference type="EMBL" id="JAHLJV010000012">
    <property type="protein sequence ID" value="KAK1596268.1"/>
    <property type="molecule type" value="Genomic_DNA"/>
</dbReference>
<evidence type="ECO:0000313" key="4">
    <source>
        <dbReference type="Proteomes" id="UP001230504"/>
    </source>
</evidence>
<keyword evidence="1" id="KW-0863">Zinc-finger</keyword>
<dbReference type="AlphaFoldDB" id="A0AAD8V8G9"/>